<evidence type="ECO:0000256" key="2">
    <source>
        <dbReference type="ARBA" id="ARBA00023065"/>
    </source>
</evidence>
<dbReference type="GO" id="GO:0016020">
    <property type="term" value="C:membrane"/>
    <property type="evidence" value="ECO:0007669"/>
    <property type="project" value="InterPro"/>
</dbReference>
<dbReference type="PANTHER" id="PTHR31503">
    <property type="entry name" value="VACUOLAR CALCIUM ION TRANSPORTER"/>
    <property type="match status" value="1"/>
</dbReference>
<accession>A0AAW1XJD8</accession>
<evidence type="ECO:0000256" key="3">
    <source>
        <dbReference type="SAM" id="Phobius"/>
    </source>
</evidence>
<evidence type="ECO:0000313" key="4">
    <source>
        <dbReference type="EMBL" id="KAK9936490.1"/>
    </source>
</evidence>
<keyword evidence="1" id="KW-0050">Antiport</keyword>
<reference evidence="4 5" key="1">
    <citation type="journal article" date="2023" name="G3 (Bethesda)">
        <title>A chromosome-length genome assembly and annotation of blackberry (Rubus argutus, cv. 'Hillquist').</title>
        <authorList>
            <person name="Bruna T."/>
            <person name="Aryal R."/>
            <person name="Dudchenko O."/>
            <person name="Sargent D.J."/>
            <person name="Mead D."/>
            <person name="Buti M."/>
            <person name="Cavallini A."/>
            <person name="Hytonen T."/>
            <person name="Andres J."/>
            <person name="Pham M."/>
            <person name="Weisz D."/>
            <person name="Mascagni F."/>
            <person name="Usai G."/>
            <person name="Natali L."/>
            <person name="Bassil N."/>
            <person name="Fernandez G.E."/>
            <person name="Lomsadze A."/>
            <person name="Armour M."/>
            <person name="Olukolu B."/>
            <person name="Poorten T."/>
            <person name="Britton C."/>
            <person name="Davik J."/>
            <person name="Ashrafi H."/>
            <person name="Aiden E.L."/>
            <person name="Borodovsky M."/>
            <person name="Worthington M."/>
        </authorList>
    </citation>
    <scope>NUCLEOTIDE SEQUENCE [LARGE SCALE GENOMIC DNA]</scope>
    <source>
        <strain evidence="4">PI 553951</strain>
    </source>
</reference>
<keyword evidence="3" id="KW-1133">Transmembrane helix</keyword>
<sequence>MYKKTLLPSFLTASGTPNVSNIQEIDQNHNTYISAYELRALILGIQIGEVGLESDYVEKAMEDFDLSGQKHRRFLSSKSKDALEGQQKQVAKKKKTSLHSSPPMFLVPFAINYGQALQAITSARVKSENAISLTLSETYNGVFMNNVMGLTMFLGLVYIRDLSWDVSAAVLAVVIICTVMGLYTSYSRKFPF</sequence>
<feature type="transmembrane region" description="Helical" evidence="3">
    <location>
        <begin position="166"/>
        <end position="186"/>
    </location>
</feature>
<dbReference type="EMBL" id="JBEDUW010000003">
    <property type="protein sequence ID" value="KAK9936490.1"/>
    <property type="molecule type" value="Genomic_DNA"/>
</dbReference>
<dbReference type="AlphaFoldDB" id="A0AAW1XJD8"/>
<gene>
    <name evidence="4" type="ORF">M0R45_013330</name>
</gene>
<keyword evidence="3" id="KW-0812">Transmembrane</keyword>
<keyword evidence="3" id="KW-0472">Membrane</keyword>
<dbReference type="GO" id="GO:0006874">
    <property type="term" value="P:intracellular calcium ion homeostasis"/>
    <property type="evidence" value="ECO:0007669"/>
    <property type="project" value="TreeGrafter"/>
</dbReference>
<protein>
    <submittedName>
        <fullName evidence="4">Uncharacterized protein</fullName>
    </submittedName>
</protein>
<evidence type="ECO:0000313" key="5">
    <source>
        <dbReference type="Proteomes" id="UP001457282"/>
    </source>
</evidence>
<organism evidence="4 5">
    <name type="scientific">Rubus argutus</name>
    <name type="common">Southern blackberry</name>
    <dbReference type="NCBI Taxonomy" id="59490"/>
    <lineage>
        <taxon>Eukaryota</taxon>
        <taxon>Viridiplantae</taxon>
        <taxon>Streptophyta</taxon>
        <taxon>Embryophyta</taxon>
        <taxon>Tracheophyta</taxon>
        <taxon>Spermatophyta</taxon>
        <taxon>Magnoliopsida</taxon>
        <taxon>eudicotyledons</taxon>
        <taxon>Gunneridae</taxon>
        <taxon>Pentapetalae</taxon>
        <taxon>rosids</taxon>
        <taxon>fabids</taxon>
        <taxon>Rosales</taxon>
        <taxon>Rosaceae</taxon>
        <taxon>Rosoideae</taxon>
        <taxon>Rosoideae incertae sedis</taxon>
        <taxon>Rubus</taxon>
    </lineage>
</organism>
<name>A0AAW1XJD8_RUBAR</name>
<keyword evidence="2" id="KW-0406">Ion transport</keyword>
<evidence type="ECO:0000256" key="1">
    <source>
        <dbReference type="ARBA" id="ARBA00022449"/>
    </source>
</evidence>
<keyword evidence="5" id="KW-1185">Reference proteome</keyword>
<proteinExistence type="predicted"/>
<dbReference type="GO" id="GO:0015369">
    <property type="term" value="F:calcium:proton antiporter activity"/>
    <property type="evidence" value="ECO:0007669"/>
    <property type="project" value="TreeGrafter"/>
</dbReference>
<feature type="transmembrane region" description="Helical" evidence="3">
    <location>
        <begin position="142"/>
        <end position="160"/>
    </location>
</feature>
<dbReference type="Proteomes" id="UP001457282">
    <property type="component" value="Unassembled WGS sequence"/>
</dbReference>
<dbReference type="PANTHER" id="PTHR31503:SF80">
    <property type="entry name" value="EF-HAND DOMAIN-CONTAINING PROTEIN"/>
    <property type="match status" value="1"/>
</dbReference>
<keyword evidence="1" id="KW-0813">Transport</keyword>
<comment type="caution">
    <text evidence="4">The sequence shown here is derived from an EMBL/GenBank/DDBJ whole genome shotgun (WGS) entry which is preliminary data.</text>
</comment>
<dbReference type="InterPro" id="IPR004713">
    <property type="entry name" value="CaH_exchang"/>
</dbReference>